<keyword evidence="5 6" id="KW-0472">Membrane</keyword>
<dbReference type="PANTHER" id="PTHR22911:SF6">
    <property type="entry name" value="SOLUTE CARRIER FAMILY 35 MEMBER G1"/>
    <property type="match status" value="1"/>
</dbReference>
<evidence type="ECO:0000313" key="8">
    <source>
        <dbReference type="EMBL" id="MBK6089726.1"/>
    </source>
</evidence>
<evidence type="ECO:0000256" key="1">
    <source>
        <dbReference type="ARBA" id="ARBA00004141"/>
    </source>
</evidence>
<feature type="transmembrane region" description="Helical" evidence="6">
    <location>
        <begin position="146"/>
        <end position="168"/>
    </location>
</feature>
<evidence type="ECO:0000256" key="6">
    <source>
        <dbReference type="SAM" id="Phobius"/>
    </source>
</evidence>
<dbReference type="SUPFAM" id="SSF103481">
    <property type="entry name" value="Multidrug resistance efflux transporter EmrE"/>
    <property type="match status" value="2"/>
</dbReference>
<feature type="transmembrane region" description="Helical" evidence="6">
    <location>
        <begin position="123"/>
        <end position="140"/>
    </location>
</feature>
<dbReference type="Pfam" id="PF00892">
    <property type="entry name" value="EamA"/>
    <property type="match status" value="1"/>
</dbReference>
<dbReference type="RefSeq" id="WP_201428434.1">
    <property type="nucleotide sequence ID" value="NZ_JAEQMG010000149.1"/>
</dbReference>
<evidence type="ECO:0000259" key="7">
    <source>
        <dbReference type="Pfam" id="PF00892"/>
    </source>
</evidence>
<accession>A0A934WTM8</accession>
<reference evidence="8" key="1">
    <citation type="submission" date="2021-01" db="EMBL/GenBank/DDBJ databases">
        <title>Genome public.</title>
        <authorList>
            <person name="Liu C."/>
            <person name="Sun Q."/>
        </authorList>
    </citation>
    <scope>NUCLEOTIDE SEQUENCE</scope>
    <source>
        <strain evidence="8">M6</strain>
    </source>
</reference>
<dbReference type="InterPro" id="IPR037185">
    <property type="entry name" value="EmrE-like"/>
</dbReference>
<dbReference type="Proteomes" id="UP000633365">
    <property type="component" value="Unassembled WGS sequence"/>
</dbReference>
<feature type="transmembrane region" description="Helical" evidence="6">
    <location>
        <begin position="209"/>
        <end position="233"/>
    </location>
</feature>
<protein>
    <submittedName>
        <fullName evidence="8">DMT family transporter</fullName>
    </submittedName>
</protein>
<keyword evidence="3 6" id="KW-0812">Transmembrane</keyword>
<evidence type="ECO:0000256" key="3">
    <source>
        <dbReference type="ARBA" id="ARBA00022692"/>
    </source>
</evidence>
<evidence type="ECO:0000313" key="9">
    <source>
        <dbReference type="Proteomes" id="UP000633365"/>
    </source>
</evidence>
<dbReference type="EMBL" id="JAEQMG010000149">
    <property type="protein sequence ID" value="MBK6089726.1"/>
    <property type="molecule type" value="Genomic_DNA"/>
</dbReference>
<proteinExistence type="inferred from homology"/>
<keyword evidence="4 6" id="KW-1133">Transmembrane helix</keyword>
<feature type="transmembrane region" description="Helical" evidence="6">
    <location>
        <begin position="68"/>
        <end position="88"/>
    </location>
</feature>
<comment type="caution">
    <text evidence="8">The sequence shown here is derived from an EMBL/GenBank/DDBJ whole genome shotgun (WGS) entry which is preliminary data.</text>
</comment>
<comment type="similarity">
    <text evidence="2">Belongs to the EamA transporter family.</text>
</comment>
<evidence type="ECO:0000256" key="4">
    <source>
        <dbReference type="ARBA" id="ARBA00022989"/>
    </source>
</evidence>
<feature type="transmembrane region" description="Helical" evidence="6">
    <location>
        <begin position="180"/>
        <end position="203"/>
    </location>
</feature>
<evidence type="ECO:0000256" key="5">
    <source>
        <dbReference type="ARBA" id="ARBA00023136"/>
    </source>
</evidence>
<feature type="domain" description="EamA" evidence="7">
    <location>
        <begin position="6"/>
        <end position="139"/>
    </location>
</feature>
<name>A0A934WTM8_9FIRM</name>
<dbReference type="AlphaFoldDB" id="A0A934WTM8"/>
<feature type="transmembrane region" description="Helical" evidence="6">
    <location>
        <begin position="263"/>
        <end position="282"/>
    </location>
</feature>
<organism evidence="8 9">
    <name type="scientific">Ruminococcus difficilis</name>
    <dbReference type="NCBI Taxonomy" id="2763069"/>
    <lineage>
        <taxon>Bacteria</taxon>
        <taxon>Bacillati</taxon>
        <taxon>Bacillota</taxon>
        <taxon>Clostridia</taxon>
        <taxon>Eubacteriales</taxon>
        <taxon>Oscillospiraceae</taxon>
        <taxon>Ruminococcus</taxon>
    </lineage>
</organism>
<dbReference type="GO" id="GO:0016020">
    <property type="term" value="C:membrane"/>
    <property type="evidence" value="ECO:0007669"/>
    <property type="project" value="UniProtKB-SubCell"/>
</dbReference>
<feature type="transmembrane region" description="Helical" evidence="6">
    <location>
        <begin position="100"/>
        <end position="116"/>
    </location>
</feature>
<keyword evidence="9" id="KW-1185">Reference proteome</keyword>
<comment type="subcellular location">
    <subcellularLocation>
        <location evidence="1">Membrane</location>
        <topology evidence="1">Multi-pass membrane protein</topology>
    </subcellularLocation>
</comment>
<dbReference type="InterPro" id="IPR000620">
    <property type="entry name" value="EamA_dom"/>
</dbReference>
<dbReference type="PROSITE" id="PS51257">
    <property type="entry name" value="PROKAR_LIPOPROTEIN"/>
    <property type="match status" value="1"/>
</dbReference>
<gene>
    <name evidence="8" type="ORF">JKK62_13935</name>
</gene>
<evidence type="ECO:0000256" key="2">
    <source>
        <dbReference type="ARBA" id="ARBA00007362"/>
    </source>
</evidence>
<dbReference type="PANTHER" id="PTHR22911">
    <property type="entry name" value="ACYL-MALONYL CONDENSING ENZYME-RELATED"/>
    <property type="match status" value="1"/>
</dbReference>
<sequence>MSNRTKGILLLILSAFFFACMNMFVKLSGDELPVFQKVFFRNAMASVIAFIVLLKNKAPLRPTVKGSWKYLVLRTLFGLTGVVCNYYALETLVLSDASILNKMSPFFAVIFSFIFIHERPKLYQWLVLGGALFGTIFVIKPSFANAAFIPALVGFLGGVCAGAAYGCVRKLGLMGESNPYIVFFFSTASTLIVTPVMIAGYVPMTALQWVYLLSAGVSAALAQFSITAAYTYAPAKEISVYDFSQIIFASLMSLIVFQQVPDIWSVVGYVIIISMAILNYFLSREKITKNSE</sequence>